<dbReference type="GO" id="GO:0004176">
    <property type="term" value="F:ATP-dependent peptidase activity"/>
    <property type="evidence" value="ECO:0007669"/>
    <property type="project" value="InterPro"/>
</dbReference>
<name>K6Q167_9FIRM</name>
<dbReference type="Gene3D" id="3.30.720.210">
    <property type="match status" value="1"/>
</dbReference>
<evidence type="ECO:0000256" key="16">
    <source>
        <dbReference type="RuleBase" id="RU003651"/>
    </source>
</evidence>
<keyword evidence="7 15" id="KW-0547">Nucleotide-binding</keyword>
<dbReference type="InterPro" id="IPR005936">
    <property type="entry name" value="FtsH"/>
</dbReference>
<evidence type="ECO:0000256" key="4">
    <source>
        <dbReference type="ARBA" id="ARBA00022670"/>
    </source>
</evidence>
<reference evidence="19" key="2">
    <citation type="submission" date="2012-10" db="EMBL/GenBank/DDBJ databases">
        <title>Improved high-quality draft of Thermaerobacter subterraneus C21, DSM 13965.</title>
        <authorList>
            <consortium name="DOE Joint Genome Institute"/>
            <person name="Eisen J."/>
            <person name="Huntemann M."/>
            <person name="Wei C.-L."/>
            <person name="Han J."/>
            <person name="Detter J.C."/>
            <person name="Han C."/>
            <person name="Tapia R."/>
            <person name="Chen A."/>
            <person name="Kyrpides N."/>
            <person name="Mavromatis K."/>
            <person name="Markowitz V."/>
            <person name="Szeto E."/>
            <person name="Ivanova N."/>
            <person name="Mikhailova N."/>
            <person name="Ovchinnikova G."/>
            <person name="Pagani I."/>
            <person name="Pati A."/>
            <person name="Goodwin L."/>
            <person name="Nordberg H.P."/>
            <person name="Cantor M.N."/>
            <person name="Hua S.X."/>
            <person name="Woyke T."/>
            <person name="Eisen J."/>
            <person name="Klenk H.-P."/>
        </authorList>
    </citation>
    <scope>NUCLEOTIDE SEQUENCE [LARGE SCALE GENOMIC DNA]</scope>
    <source>
        <strain evidence="19">DSM 13965</strain>
    </source>
</reference>
<evidence type="ECO:0000256" key="1">
    <source>
        <dbReference type="ARBA" id="ARBA00004370"/>
    </source>
</evidence>
<comment type="subcellular location">
    <subcellularLocation>
        <location evidence="15">Cell membrane</location>
        <topology evidence="15">Multi-pass membrane protein</topology>
        <orientation evidence="15">Cytoplasmic side</orientation>
    </subcellularLocation>
    <subcellularLocation>
        <location evidence="1">Membrane</location>
    </subcellularLocation>
</comment>
<evidence type="ECO:0000256" key="9">
    <source>
        <dbReference type="ARBA" id="ARBA00022833"/>
    </source>
</evidence>
<dbReference type="InterPro" id="IPR003593">
    <property type="entry name" value="AAA+_ATPase"/>
</dbReference>
<dbReference type="FunFam" id="3.40.50.300:FF:000001">
    <property type="entry name" value="ATP-dependent zinc metalloprotease FtsH"/>
    <property type="match status" value="1"/>
</dbReference>
<evidence type="ECO:0000256" key="5">
    <source>
        <dbReference type="ARBA" id="ARBA00022692"/>
    </source>
</evidence>
<dbReference type="SUPFAM" id="SSF52540">
    <property type="entry name" value="P-loop containing nucleoside triphosphate hydrolases"/>
    <property type="match status" value="1"/>
</dbReference>
<comment type="cofactor">
    <cofactor evidence="15">
        <name>Zn(2+)</name>
        <dbReference type="ChEBI" id="CHEBI:29105"/>
    </cofactor>
    <text evidence="15">Binds 1 zinc ion per subunit.</text>
</comment>
<dbReference type="OrthoDB" id="9809379at2"/>
<comment type="similarity">
    <text evidence="16">Belongs to the AAA ATPase family.</text>
</comment>
<evidence type="ECO:0000256" key="14">
    <source>
        <dbReference type="ARBA" id="ARBA00061570"/>
    </source>
</evidence>
<dbReference type="GO" id="GO:0005524">
    <property type="term" value="F:ATP binding"/>
    <property type="evidence" value="ECO:0007669"/>
    <property type="project" value="UniProtKB-UniRule"/>
</dbReference>
<dbReference type="eggNOG" id="COG0465">
    <property type="taxonomic scope" value="Bacteria"/>
</dbReference>
<dbReference type="InterPro" id="IPR037219">
    <property type="entry name" value="Peptidase_M41-like"/>
</dbReference>
<dbReference type="AlphaFoldDB" id="K6Q167"/>
<evidence type="ECO:0000256" key="6">
    <source>
        <dbReference type="ARBA" id="ARBA00022723"/>
    </source>
</evidence>
<keyword evidence="10 15" id="KW-0067">ATP-binding</keyword>
<feature type="active site" evidence="15">
    <location>
        <position position="423"/>
    </location>
</feature>
<keyword evidence="6 15" id="KW-0479">Metal-binding</keyword>
<dbReference type="GO" id="GO:0008270">
    <property type="term" value="F:zinc ion binding"/>
    <property type="evidence" value="ECO:0007669"/>
    <property type="project" value="UniProtKB-UniRule"/>
</dbReference>
<gene>
    <name evidence="15" type="primary">ftsH</name>
    <name evidence="19" type="ORF">ThesuDRAFT_00372</name>
</gene>
<keyword evidence="4 15" id="KW-0645">Protease</keyword>
<evidence type="ECO:0000313" key="19">
    <source>
        <dbReference type="EMBL" id="EKP94684.1"/>
    </source>
</evidence>
<dbReference type="CDD" id="cd19501">
    <property type="entry name" value="RecA-like_FtsH"/>
    <property type="match status" value="1"/>
</dbReference>
<feature type="coiled-coil region" evidence="17">
    <location>
        <begin position="563"/>
        <end position="605"/>
    </location>
</feature>
<dbReference type="GO" id="GO:0006508">
    <property type="term" value="P:proteolysis"/>
    <property type="evidence" value="ECO:0007669"/>
    <property type="project" value="UniProtKB-KW"/>
</dbReference>
<dbReference type="SUPFAM" id="SSF140990">
    <property type="entry name" value="FtsH protease domain-like"/>
    <property type="match status" value="1"/>
</dbReference>
<dbReference type="Gene3D" id="1.20.58.760">
    <property type="entry name" value="Peptidase M41"/>
    <property type="match status" value="1"/>
</dbReference>
<dbReference type="Pfam" id="PF06480">
    <property type="entry name" value="FtsH_ext"/>
    <property type="match status" value="1"/>
</dbReference>
<dbReference type="Pfam" id="PF17862">
    <property type="entry name" value="AAA_lid_3"/>
    <property type="match status" value="1"/>
</dbReference>
<organism evidence="19 20">
    <name type="scientific">Thermaerobacter subterraneus DSM 13965</name>
    <dbReference type="NCBI Taxonomy" id="867903"/>
    <lineage>
        <taxon>Bacteria</taxon>
        <taxon>Bacillati</taxon>
        <taxon>Bacillota</taxon>
        <taxon>Clostridia</taxon>
        <taxon>Eubacteriales</taxon>
        <taxon>Clostridiales Family XVII. Incertae Sedis</taxon>
        <taxon>Thermaerobacter</taxon>
    </lineage>
</organism>
<evidence type="ECO:0000256" key="10">
    <source>
        <dbReference type="ARBA" id="ARBA00022840"/>
    </source>
</evidence>
<comment type="caution">
    <text evidence="19">The sequence shown here is derived from an EMBL/GenBank/DDBJ whole genome shotgun (WGS) entry which is preliminary data.</text>
</comment>
<dbReference type="NCBIfam" id="TIGR01241">
    <property type="entry name" value="FtsH_fam"/>
    <property type="match status" value="1"/>
</dbReference>
<dbReference type="EMBL" id="AENY02000002">
    <property type="protein sequence ID" value="EKP94684.1"/>
    <property type="molecule type" value="Genomic_DNA"/>
</dbReference>
<dbReference type="Gene3D" id="1.10.8.60">
    <property type="match status" value="1"/>
</dbReference>
<protein>
    <recommendedName>
        <fullName evidence="15">ATP-dependent zinc metalloprotease FtsH</fullName>
        <ecNumber evidence="15">3.4.24.-</ecNumber>
    </recommendedName>
</protein>
<evidence type="ECO:0000256" key="17">
    <source>
        <dbReference type="SAM" id="Coils"/>
    </source>
</evidence>
<feature type="domain" description="AAA+ ATPase" evidence="18">
    <location>
        <begin position="191"/>
        <end position="330"/>
    </location>
</feature>
<dbReference type="RefSeq" id="WP_006902661.1">
    <property type="nucleotide sequence ID" value="NZ_JH976535.1"/>
</dbReference>
<comment type="similarity">
    <text evidence="14 15">In the central section; belongs to the AAA ATPase family.</text>
</comment>
<evidence type="ECO:0000256" key="15">
    <source>
        <dbReference type="HAMAP-Rule" id="MF_01458"/>
    </source>
</evidence>
<dbReference type="GO" id="GO:0030163">
    <property type="term" value="P:protein catabolic process"/>
    <property type="evidence" value="ECO:0007669"/>
    <property type="project" value="UniProtKB-UniRule"/>
</dbReference>
<dbReference type="InterPro" id="IPR041569">
    <property type="entry name" value="AAA_lid_3"/>
</dbReference>
<comment type="similarity">
    <text evidence="2 15">In the C-terminal section; belongs to the peptidase M41 family.</text>
</comment>
<dbReference type="Gene3D" id="3.40.50.300">
    <property type="entry name" value="P-loop containing nucleotide triphosphate hydrolases"/>
    <property type="match status" value="1"/>
</dbReference>
<dbReference type="GO" id="GO:0005886">
    <property type="term" value="C:plasma membrane"/>
    <property type="evidence" value="ECO:0007669"/>
    <property type="project" value="UniProtKB-SubCell"/>
</dbReference>
<evidence type="ECO:0000256" key="13">
    <source>
        <dbReference type="ARBA" id="ARBA00023136"/>
    </source>
</evidence>
<dbReference type="InterPro" id="IPR000642">
    <property type="entry name" value="Peptidase_M41"/>
</dbReference>
<keyword evidence="8 15" id="KW-0378">Hydrolase</keyword>
<dbReference type="SMART" id="SM00382">
    <property type="entry name" value="AAA"/>
    <property type="match status" value="1"/>
</dbReference>
<dbReference type="FunFam" id="1.10.8.60:FF:000001">
    <property type="entry name" value="ATP-dependent zinc metalloprotease FtsH"/>
    <property type="match status" value="1"/>
</dbReference>
<evidence type="ECO:0000256" key="3">
    <source>
        <dbReference type="ARBA" id="ARBA00022475"/>
    </source>
</evidence>
<comment type="caution">
    <text evidence="15">Lacks conserved residue(s) required for the propagation of feature annotation.</text>
</comment>
<dbReference type="FunFam" id="1.20.58.760:FF:000001">
    <property type="entry name" value="ATP-dependent zinc metalloprotease FtsH"/>
    <property type="match status" value="1"/>
</dbReference>
<feature type="transmembrane region" description="Helical" evidence="15">
    <location>
        <begin position="105"/>
        <end position="126"/>
    </location>
</feature>
<dbReference type="Pfam" id="PF01434">
    <property type="entry name" value="Peptidase_M41"/>
    <property type="match status" value="1"/>
</dbReference>
<reference evidence="19" key="1">
    <citation type="submission" date="2010-10" db="EMBL/GenBank/DDBJ databases">
        <authorList>
            <consortium name="US DOE Joint Genome Institute (JGI-PGF)"/>
            <person name="Lucas S."/>
            <person name="Copeland A."/>
            <person name="Lapidus A."/>
            <person name="Bruce D."/>
            <person name="Goodwin L."/>
            <person name="Pitluck S."/>
            <person name="Kyrpides N."/>
            <person name="Mavromatis K."/>
            <person name="Detter J.C."/>
            <person name="Han C."/>
            <person name="Land M."/>
            <person name="Hauser L."/>
            <person name="Markowitz V."/>
            <person name="Cheng J.-F."/>
            <person name="Hugenholtz P."/>
            <person name="Woyke T."/>
            <person name="Wu D."/>
            <person name="Pukall R."/>
            <person name="Wahrenburg C."/>
            <person name="Brambilla E."/>
            <person name="Klenk H.-P."/>
            <person name="Eisen J.A."/>
        </authorList>
    </citation>
    <scope>NUCLEOTIDE SEQUENCE [LARGE SCALE GENOMIC DNA]</scope>
    <source>
        <strain evidence="19">DSM 13965</strain>
    </source>
</reference>
<keyword evidence="12 15" id="KW-0482">Metalloprotease</keyword>
<keyword evidence="20" id="KW-1185">Reference proteome</keyword>
<evidence type="ECO:0000256" key="12">
    <source>
        <dbReference type="ARBA" id="ARBA00023049"/>
    </source>
</evidence>
<feature type="binding site" evidence="15">
    <location>
        <position position="498"/>
    </location>
    <ligand>
        <name>Zn(2+)</name>
        <dbReference type="ChEBI" id="CHEBI:29105"/>
        <note>catalytic</note>
    </ligand>
</feature>
<dbReference type="InterPro" id="IPR011546">
    <property type="entry name" value="Pept_M41_FtsH_extracell"/>
</dbReference>
<dbReference type="GO" id="GO:0004222">
    <property type="term" value="F:metalloendopeptidase activity"/>
    <property type="evidence" value="ECO:0007669"/>
    <property type="project" value="InterPro"/>
</dbReference>
<dbReference type="Proteomes" id="UP000005710">
    <property type="component" value="Unassembled WGS sequence"/>
</dbReference>
<comment type="function">
    <text evidence="15">Acts as a processive, ATP-dependent zinc metallopeptidase for both cytoplasmic and membrane proteins. Plays a role in the quality control of integral membrane proteins.</text>
</comment>
<evidence type="ECO:0000256" key="7">
    <source>
        <dbReference type="ARBA" id="ARBA00022741"/>
    </source>
</evidence>
<comment type="subunit">
    <text evidence="15">Homohexamer.</text>
</comment>
<keyword evidence="17" id="KW-0175">Coiled coil</keyword>
<dbReference type="InterPro" id="IPR027417">
    <property type="entry name" value="P-loop_NTPase"/>
</dbReference>
<feature type="binding site" evidence="15">
    <location>
        <begin position="199"/>
        <end position="206"/>
    </location>
    <ligand>
        <name>ATP</name>
        <dbReference type="ChEBI" id="CHEBI:30616"/>
    </ligand>
</feature>
<proteinExistence type="inferred from homology"/>
<evidence type="ECO:0000256" key="8">
    <source>
        <dbReference type="ARBA" id="ARBA00022801"/>
    </source>
</evidence>
<dbReference type="PANTHER" id="PTHR23076:SF97">
    <property type="entry name" value="ATP-DEPENDENT ZINC METALLOPROTEASE YME1L1"/>
    <property type="match status" value="1"/>
</dbReference>
<keyword evidence="11 15" id="KW-1133">Transmembrane helix</keyword>
<dbReference type="GO" id="GO:0016887">
    <property type="term" value="F:ATP hydrolysis activity"/>
    <property type="evidence" value="ECO:0007669"/>
    <property type="project" value="UniProtKB-UniRule"/>
</dbReference>
<evidence type="ECO:0000256" key="2">
    <source>
        <dbReference type="ARBA" id="ARBA00010044"/>
    </source>
</evidence>
<keyword evidence="9 15" id="KW-0862">Zinc</keyword>
<dbReference type="PROSITE" id="PS00674">
    <property type="entry name" value="AAA"/>
    <property type="match status" value="1"/>
</dbReference>
<keyword evidence="5 15" id="KW-0812">Transmembrane</keyword>
<feature type="binding site" evidence="15">
    <location>
        <position position="422"/>
    </location>
    <ligand>
        <name>Zn(2+)</name>
        <dbReference type="ChEBI" id="CHEBI:29105"/>
        <note>catalytic</note>
    </ligand>
</feature>
<dbReference type="EC" id="3.4.24.-" evidence="15"/>
<keyword evidence="3 15" id="KW-1003">Cell membrane</keyword>
<evidence type="ECO:0000259" key="18">
    <source>
        <dbReference type="SMART" id="SM00382"/>
    </source>
</evidence>
<dbReference type="MEROPS" id="M41.021"/>
<dbReference type="InterPro" id="IPR003960">
    <property type="entry name" value="ATPase_AAA_CS"/>
</dbReference>
<dbReference type="HAMAP" id="MF_01458">
    <property type="entry name" value="FtsH"/>
    <property type="match status" value="1"/>
</dbReference>
<feature type="binding site" evidence="15">
    <location>
        <position position="426"/>
    </location>
    <ligand>
        <name>Zn(2+)</name>
        <dbReference type="ChEBI" id="CHEBI:29105"/>
        <note>catalytic</note>
    </ligand>
</feature>
<evidence type="ECO:0000256" key="11">
    <source>
        <dbReference type="ARBA" id="ARBA00022989"/>
    </source>
</evidence>
<dbReference type="InterPro" id="IPR003959">
    <property type="entry name" value="ATPase_AAA_core"/>
</dbReference>
<keyword evidence="13 15" id="KW-0472">Membrane</keyword>
<dbReference type="STRING" id="867903.ThesuDRAFT_00372"/>
<dbReference type="PANTHER" id="PTHR23076">
    <property type="entry name" value="METALLOPROTEASE M41 FTSH"/>
    <property type="match status" value="1"/>
</dbReference>
<sequence>MKPNRVFKNLLFYLILLFFAIAIVQRLNPVTTEVQSLSTGELLEKIEQGQVERVVYDESRRAVTGQLKDGTHFRANVPDLDWPTIREWQQKGVQVDTRPIEETPWWTNLLTALLPVILVVAAFFFIMQQTQGTGSRVIQFAKSRARLHQPDEKRRITFDDVAGYEEVKEELKEIVDYLKNPRRYIELGARIPKGVLLYGPPGTGKTHMARAVAGEAGVPFYYISGSDFVEMFVGVGASRVRDLFEQAKRNAPAIVFIDEIDAVGRQRGAGYGGGHDEREQTLNQLLVEMDGFGTNEGIIVMAATNRPDVLDPALLRPGRFDRQIVIDRPDLVAREAILKVHTRSKPLAPDVDLALLARRTPGFTGADLENLVNEAALLAARRRKKQIDMQDLEDAIDRIVAGGPERKTRVMSEKEKQRVAYHEAGHALVAKLLPNTDPVHKISIIPRGAALGYVMQLPTEDRYLITRQEILDRVTMALAGRAAEELVFGEVSTGAQDDLEKSTKMVRRMITEFGMSDELGPMTFGHKMDAPFLGRDLIRERNYSEEVAAAIDRGISEVINDCYDRALRLLREHRDKLERIARRLLEKETIEAEELDALLQQEGDEPAAAGEKAS</sequence>
<evidence type="ECO:0000313" key="20">
    <source>
        <dbReference type="Proteomes" id="UP000005710"/>
    </source>
</evidence>
<accession>K6Q167</accession>
<dbReference type="HOGENOM" id="CLU_000688_16_2_9"/>
<dbReference type="Pfam" id="PF00004">
    <property type="entry name" value="AAA"/>
    <property type="match status" value="1"/>
</dbReference>